<keyword evidence="1" id="KW-0812">Transmembrane</keyword>
<dbReference type="Proteomes" id="UP000317344">
    <property type="component" value="Chromosome"/>
</dbReference>
<protein>
    <recommendedName>
        <fullName evidence="2">DUF6286 domain-containing protein</fullName>
    </recommendedName>
</protein>
<evidence type="ECO:0000256" key="1">
    <source>
        <dbReference type="SAM" id="Phobius"/>
    </source>
</evidence>
<dbReference type="KEGG" id="toy:FO059_03605"/>
<proteinExistence type="predicted"/>
<feature type="transmembrane region" description="Helical" evidence="1">
    <location>
        <begin position="46"/>
        <end position="67"/>
    </location>
</feature>
<reference evidence="3 4" key="1">
    <citation type="submission" date="2019-07" db="EMBL/GenBank/DDBJ databases">
        <title>Tomitella cavernea sp. nov., an actinomycete isolated from soil.</title>
        <authorList>
            <person name="Cheng J."/>
        </authorList>
    </citation>
    <scope>NUCLEOTIDE SEQUENCE [LARGE SCALE GENOMIC DNA]</scope>
    <source>
        <strain evidence="3 4">HY188</strain>
    </source>
</reference>
<feature type="domain" description="DUF6286" evidence="2">
    <location>
        <begin position="83"/>
        <end position="187"/>
    </location>
</feature>
<dbReference type="Pfam" id="PF19803">
    <property type="entry name" value="DUF6286"/>
    <property type="match status" value="1"/>
</dbReference>
<keyword evidence="1" id="KW-1133">Transmembrane helix</keyword>
<dbReference type="OrthoDB" id="5197468at2"/>
<dbReference type="InterPro" id="IPR046253">
    <property type="entry name" value="DUF6286"/>
</dbReference>
<feature type="transmembrane region" description="Helical" evidence="1">
    <location>
        <begin position="73"/>
        <end position="93"/>
    </location>
</feature>
<evidence type="ECO:0000259" key="2">
    <source>
        <dbReference type="Pfam" id="PF19803"/>
    </source>
</evidence>
<reference evidence="3 4" key="2">
    <citation type="submission" date="2019-07" db="EMBL/GenBank/DDBJ databases">
        <authorList>
            <person name="Huang Y."/>
        </authorList>
    </citation>
    <scope>NUCLEOTIDE SEQUENCE [LARGE SCALE GENOMIC DNA]</scope>
    <source>
        <strain evidence="3 4">HY188</strain>
    </source>
</reference>
<gene>
    <name evidence="3" type="ORF">FO059_03605</name>
</gene>
<keyword evidence="1" id="KW-0472">Membrane</keyword>
<sequence>MTTTAPAGSGAGAAPEPRAAPAAAVTMVLVGIGLLAAGVVALRELLIYHGILASAPWLAPATTWISGLTWRTWMYYAAPTSVVVGVVALVAAFRPRRRTHIRTAADPPVWLSETAVARACSARAQQVTAVDSARTTATRRRVQVTVTVPERPGDPPPGDTALAELVRERVEPFTRTLHPTPIPRVRIVRVLPTQNRPGSGRVR</sequence>
<name>A0A516X0M9_9ACTN</name>
<evidence type="ECO:0000313" key="4">
    <source>
        <dbReference type="Proteomes" id="UP000317344"/>
    </source>
</evidence>
<keyword evidence="4" id="KW-1185">Reference proteome</keyword>
<accession>A0A516X0M9</accession>
<evidence type="ECO:0000313" key="3">
    <source>
        <dbReference type="EMBL" id="QDQ96590.1"/>
    </source>
</evidence>
<dbReference type="EMBL" id="CP041765">
    <property type="protein sequence ID" value="QDQ96590.1"/>
    <property type="molecule type" value="Genomic_DNA"/>
</dbReference>
<dbReference type="AlphaFoldDB" id="A0A516X0M9"/>
<organism evidence="3 4">
    <name type="scientific">Tomitella fengzijianii</name>
    <dbReference type="NCBI Taxonomy" id="2597660"/>
    <lineage>
        <taxon>Bacteria</taxon>
        <taxon>Bacillati</taxon>
        <taxon>Actinomycetota</taxon>
        <taxon>Actinomycetes</taxon>
        <taxon>Mycobacteriales</taxon>
        <taxon>Tomitella</taxon>
    </lineage>
</organism>
<dbReference type="RefSeq" id="WP_143906431.1">
    <property type="nucleotide sequence ID" value="NZ_CP041765.1"/>
</dbReference>
<feature type="transmembrane region" description="Helical" evidence="1">
    <location>
        <begin position="20"/>
        <end position="39"/>
    </location>
</feature>